<dbReference type="GO" id="GO:0008017">
    <property type="term" value="F:microtubule binding"/>
    <property type="evidence" value="ECO:0007669"/>
    <property type="project" value="TreeGrafter"/>
</dbReference>
<dbReference type="Proteomes" id="UP000799770">
    <property type="component" value="Unassembled WGS sequence"/>
</dbReference>
<dbReference type="InterPro" id="IPR027417">
    <property type="entry name" value="P-loop_NTPase"/>
</dbReference>
<dbReference type="GO" id="GO:0000266">
    <property type="term" value="P:mitochondrial fission"/>
    <property type="evidence" value="ECO:0007669"/>
    <property type="project" value="TreeGrafter"/>
</dbReference>
<proteinExistence type="predicted"/>
<dbReference type="SMART" id="SM00053">
    <property type="entry name" value="DYNc"/>
    <property type="match status" value="1"/>
</dbReference>
<dbReference type="Gene3D" id="3.40.50.300">
    <property type="entry name" value="P-loop containing nucleotide triphosphate hydrolases"/>
    <property type="match status" value="1"/>
</dbReference>
<dbReference type="GO" id="GO:0005525">
    <property type="term" value="F:GTP binding"/>
    <property type="evidence" value="ECO:0007669"/>
    <property type="project" value="InterPro"/>
</dbReference>
<dbReference type="InterPro" id="IPR001401">
    <property type="entry name" value="Dynamin_GTPase"/>
</dbReference>
<dbReference type="InterPro" id="IPR030381">
    <property type="entry name" value="G_DYNAMIN_dom"/>
</dbReference>
<dbReference type="InterPro" id="IPR000375">
    <property type="entry name" value="Dynamin_stalk"/>
</dbReference>
<sequence>MATSTPASEPDWDITSSSPKALDPNAITTGSLKALHGNDQRKVMDIVDKLRRAGLSGVVELPQLAVCGDQSSGKSSVLEAITEIPFPRKENLCTRFATEIILRRSPTSSISITITPDKLRPPIEQESLRAFSKTIEDFKQLPDVIDDATQVMGLGRVGEINSKAFSRDVLSVEICGPDRPQLTLIDLPGLTHATNKTQTAADKELVLDLVMGYMKNPRTIILAVISAKNDFNNQIILEHVRKIDGASSRTLGIVTKPDYLREGSENESSWLDLVQNKDVYLERGWHMLKNRAEDEMQCSFAERNESETTFFSKGNYADLPREHVGVDSLRQRLSRLLLGHLIKELPSLKEEMNSKLQDTVDAIEKLGEKRSTITEQRMMLMKISMQINDIMKSAVKGYYDQNFFGSVQMDAAVDSAENIRRFRAVVQFLNVGFADNMRIRGHKFAIGAGPGDDDDDAAEDERAQEELNDLDDDVDSVLLPKPKSLTRDEAVAWVRKVLERSRGLELPGNPNATLTSQLFWEQSDPWEKIAAEHVAKVARACKQFVYTVLQHSAPAEFQGRLAGLSVDAAIASALNAAKDELQKIIKDKRRQPMTYNHYFTNILQKQRQRKQQQIMQQARDASEELVVDQRGYERTRVVPERMEQALADSLEQDMDKYSSEEALDNQRAYYKDEMKYFVNAVAKQVIERHLVEPLPDIVLSPLVVAQLSDDEIQFVAAEPAEITQQRDFLENRMGMLEKGLDTFREAMGGLKR</sequence>
<dbReference type="PRINTS" id="PR00195">
    <property type="entry name" value="DYNAMIN"/>
</dbReference>
<feature type="domain" description="GED" evidence="4">
    <location>
        <begin position="659"/>
        <end position="751"/>
    </location>
</feature>
<dbReference type="GO" id="GO:0048312">
    <property type="term" value="P:intracellular distribution of mitochondria"/>
    <property type="evidence" value="ECO:0007669"/>
    <property type="project" value="TreeGrafter"/>
</dbReference>
<evidence type="ECO:0000313" key="6">
    <source>
        <dbReference type="EMBL" id="KAF2116621.1"/>
    </source>
</evidence>
<evidence type="ECO:0000256" key="3">
    <source>
        <dbReference type="SAM" id="MobiDB-lite"/>
    </source>
</evidence>
<dbReference type="CDD" id="cd08771">
    <property type="entry name" value="DLP_1"/>
    <property type="match status" value="1"/>
</dbReference>
<dbReference type="AlphaFoldDB" id="A0A6A5ZDU7"/>
<dbReference type="GO" id="GO:0003924">
    <property type="term" value="F:GTPase activity"/>
    <property type="evidence" value="ECO:0007669"/>
    <property type="project" value="InterPro"/>
</dbReference>
<evidence type="ECO:0000256" key="2">
    <source>
        <dbReference type="ARBA" id="ARBA00023134"/>
    </source>
</evidence>
<dbReference type="SUPFAM" id="SSF52540">
    <property type="entry name" value="P-loop containing nucleoside triphosphate hydrolases"/>
    <property type="match status" value="1"/>
</dbReference>
<dbReference type="PANTHER" id="PTHR11566:SF66">
    <property type="entry name" value="INTERFERON-INDUCED GTP-BINDING PROTEIN MX"/>
    <property type="match status" value="1"/>
</dbReference>
<dbReference type="FunFam" id="3.40.50.300:FF:001425">
    <property type="entry name" value="Dynamin GTPase, putative"/>
    <property type="match status" value="1"/>
</dbReference>
<feature type="domain" description="Dynamin-type G" evidence="5">
    <location>
        <begin position="58"/>
        <end position="346"/>
    </location>
</feature>
<dbReference type="PANTHER" id="PTHR11566">
    <property type="entry name" value="DYNAMIN"/>
    <property type="match status" value="1"/>
</dbReference>
<feature type="region of interest" description="Disordered" evidence="3">
    <location>
        <begin position="1"/>
        <end position="25"/>
    </location>
</feature>
<dbReference type="GO" id="GO:0006897">
    <property type="term" value="P:endocytosis"/>
    <property type="evidence" value="ECO:0007669"/>
    <property type="project" value="TreeGrafter"/>
</dbReference>
<dbReference type="GO" id="GO:0005874">
    <property type="term" value="C:microtubule"/>
    <property type="evidence" value="ECO:0007669"/>
    <property type="project" value="TreeGrafter"/>
</dbReference>
<protein>
    <submittedName>
        <fullName evidence="6">P-loop containing nucleoside triphosphate hydrolase protein</fullName>
    </submittedName>
</protein>
<dbReference type="OrthoDB" id="415706at2759"/>
<dbReference type="EMBL" id="ML977320">
    <property type="protein sequence ID" value="KAF2116621.1"/>
    <property type="molecule type" value="Genomic_DNA"/>
</dbReference>
<organism evidence="6 7">
    <name type="scientific">Lophiotrema nucula</name>
    <dbReference type="NCBI Taxonomy" id="690887"/>
    <lineage>
        <taxon>Eukaryota</taxon>
        <taxon>Fungi</taxon>
        <taxon>Dikarya</taxon>
        <taxon>Ascomycota</taxon>
        <taxon>Pezizomycotina</taxon>
        <taxon>Dothideomycetes</taxon>
        <taxon>Pleosporomycetidae</taxon>
        <taxon>Pleosporales</taxon>
        <taxon>Lophiotremataceae</taxon>
        <taxon>Lophiotrema</taxon>
    </lineage>
</organism>
<dbReference type="Pfam" id="PF00350">
    <property type="entry name" value="Dynamin_N"/>
    <property type="match status" value="1"/>
</dbReference>
<dbReference type="InterPro" id="IPR020850">
    <property type="entry name" value="GED_dom"/>
</dbReference>
<reference evidence="6" key="1">
    <citation type="journal article" date="2020" name="Stud. Mycol.">
        <title>101 Dothideomycetes genomes: a test case for predicting lifestyles and emergence of pathogens.</title>
        <authorList>
            <person name="Haridas S."/>
            <person name="Albert R."/>
            <person name="Binder M."/>
            <person name="Bloem J."/>
            <person name="Labutti K."/>
            <person name="Salamov A."/>
            <person name="Andreopoulos B."/>
            <person name="Baker S."/>
            <person name="Barry K."/>
            <person name="Bills G."/>
            <person name="Bluhm B."/>
            <person name="Cannon C."/>
            <person name="Castanera R."/>
            <person name="Culley D."/>
            <person name="Daum C."/>
            <person name="Ezra D."/>
            <person name="Gonzalez J."/>
            <person name="Henrissat B."/>
            <person name="Kuo A."/>
            <person name="Liang C."/>
            <person name="Lipzen A."/>
            <person name="Lutzoni F."/>
            <person name="Magnuson J."/>
            <person name="Mondo S."/>
            <person name="Nolan M."/>
            <person name="Ohm R."/>
            <person name="Pangilinan J."/>
            <person name="Park H.-J."/>
            <person name="Ramirez L."/>
            <person name="Alfaro M."/>
            <person name="Sun H."/>
            <person name="Tritt A."/>
            <person name="Yoshinaga Y."/>
            <person name="Zwiers L.-H."/>
            <person name="Turgeon B."/>
            <person name="Goodwin S."/>
            <person name="Spatafora J."/>
            <person name="Crous P."/>
            <person name="Grigoriev I."/>
        </authorList>
    </citation>
    <scope>NUCLEOTIDE SEQUENCE</scope>
    <source>
        <strain evidence="6">CBS 627.86</strain>
    </source>
</reference>
<keyword evidence="6" id="KW-0378">Hydrolase</keyword>
<evidence type="ECO:0000259" key="4">
    <source>
        <dbReference type="PROSITE" id="PS51388"/>
    </source>
</evidence>
<dbReference type="InterPro" id="IPR045063">
    <property type="entry name" value="Dynamin_N"/>
</dbReference>
<dbReference type="GO" id="GO:0005739">
    <property type="term" value="C:mitochondrion"/>
    <property type="evidence" value="ECO:0007669"/>
    <property type="project" value="TreeGrafter"/>
</dbReference>
<name>A0A6A5ZDU7_9PLEO</name>
<evidence type="ECO:0000256" key="1">
    <source>
        <dbReference type="ARBA" id="ARBA00022741"/>
    </source>
</evidence>
<evidence type="ECO:0000313" key="7">
    <source>
        <dbReference type="Proteomes" id="UP000799770"/>
    </source>
</evidence>
<dbReference type="Pfam" id="PF01031">
    <property type="entry name" value="Dynamin_M"/>
    <property type="match status" value="1"/>
</dbReference>
<evidence type="ECO:0000259" key="5">
    <source>
        <dbReference type="PROSITE" id="PS51718"/>
    </source>
</evidence>
<dbReference type="PROSITE" id="PS51388">
    <property type="entry name" value="GED"/>
    <property type="match status" value="1"/>
</dbReference>
<keyword evidence="1" id="KW-0547">Nucleotide-binding</keyword>
<gene>
    <name evidence="6" type="ORF">BDV96DRAFT_491024</name>
</gene>
<accession>A0A6A5ZDU7</accession>
<keyword evidence="7" id="KW-1185">Reference proteome</keyword>
<dbReference type="GO" id="GO:0016559">
    <property type="term" value="P:peroxisome fission"/>
    <property type="evidence" value="ECO:0007669"/>
    <property type="project" value="TreeGrafter"/>
</dbReference>
<dbReference type="InterPro" id="IPR022812">
    <property type="entry name" value="Dynamin"/>
</dbReference>
<dbReference type="PROSITE" id="PS51718">
    <property type="entry name" value="G_DYNAMIN_2"/>
    <property type="match status" value="1"/>
</dbReference>
<dbReference type="GO" id="GO:0016020">
    <property type="term" value="C:membrane"/>
    <property type="evidence" value="ECO:0007669"/>
    <property type="project" value="TreeGrafter"/>
</dbReference>
<keyword evidence="2" id="KW-0342">GTP-binding</keyword>